<comment type="caution">
    <text evidence="9">The sequence shown here is derived from an EMBL/GenBank/DDBJ whole genome shotgun (WGS) entry which is preliminary data.</text>
</comment>
<proteinExistence type="predicted"/>
<dbReference type="GO" id="GO:0046677">
    <property type="term" value="P:response to antibiotic"/>
    <property type="evidence" value="ECO:0007669"/>
    <property type="project" value="UniProtKB-KW"/>
</dbReference>
<feature type="transmembrane region" description="Helical" evidence="7">
    <location>
        <begin position="225"/>
        <end position="245"/>
    </location>
</feature>
<evidence type="ECO:0000256" key="5">
    <source>
        <dbReference type="ARBA" id="ARBA00023136"/>
    </source>
</evidence>
<dbReference type="InterPro" id="IPR000412">
    <property type="entry name" value="ABC_2_transport"/>
</dbReference>
<evidence type="ECO:0000256" key="4">
    <source>
        <dbReference type="ARBA" id="ARBA00022989"/>
    </source>
</evidence>
<feature type="domain" description="ABC-2 type transporter transmembrane" evidence="8">
    <location>
        <begin position="6"/>
        <end position="211"/>
    </location>
</feature>
<dbReference type="Proteomes" id="UP000293613">
    <property type="component" value="Unassembled WGS sequence"/>
</dbReference>
<evidence type="ECO:0000313" key="10">
    <source>
        <dbReference type="Proteomes" id="UP000293613"/>
    </source>
</evidence>
<gene>
    <name evidence="9" type="ORF">PG2011B_0818</name>
</gene>
<evidence type="ECO:0000256" key="1">
    <source>
        <dbReference type="ARBA" id="ARBA00004651"/>
    </source>
</evidence>
<evidence type="ECO:0000313" key="9">
    <source>
        <dbReference type="EMBL" id="RYM95211.1"/>
    </source>
</evidence>
<dbReference type="RefSeq" id="WP_004269089.1">
    <property type="nucleotide sequence ID" value="NZ_CAKMAC010000001.1"/>
</dbReference>
<keyword evidence="2" id="KW-1003">Cell membrane</keyword>
<feature type="transmembrane region" description="Helical" evidence="7">
    <location>
        <begin position="101"/>
        <end position="127"/>
    </location>
</feature>
<feature type="transmembrane region" description="Helical" evidence="7">
    <location>
        <begin position="21"/>
        <end position="39"/>
    </location>
</feature>
<dbReference type="AlphaFoldDB" id="A0A315S0C4"/>
<name>A0A315S0C4_BIFAN</name>
<dbReference type="PANTHER" id="PTHR30294:SF29">
    <property type="entry name" value="MULTIDRUG ABC TRANSPORTER PERMEASE YBHS-RELATED"/>
    <property type="match status" value="1"/>
</dbReference>
<dbReference type="InterPro" id="IPR051449">
    <property type="entry name" value="ABC-2_transporter_component"/>
</dbReference>
<dbReference type="PANTHER" id="PTHR30294">
    <property type="entry name" value="MEMBRANE COMPONENT OF ABC TRANSPORTER YHHJ-RELATED"/>
    <property type="match status" value="1"/>
</dbReference>
<reference evidence="9 10" key="1">
    <citation type="journal article" date="2019" name="Appl. Environ. Microbiol.">
        <title>Dissecting the evolutionary development of the Bifidobacterium animalis species through comparative genomics analyses.</title>
        <authorList>
            <person name="Lugli G.A."/>
            <person name="Mancino W."/>
            <person name="Milani C."/>
            <person name="Duranti S."/>
            <person name="Mancabelli L."/>
            <person name="Napoli S."/>
            <person name="Mangifesta M."/>
            <person name="Viappiani A."/>
            <person name="Anzalone R."/>
            <person name="Longhi G."/>
            <person name="van Sinderen D."/>
            <person name="Ventura M."/>
            <person name="Turroni F."/>
        </authorList>
    </citation>
    <scope>NUCLEOTIDE SEQUENCE [LARGE SCALE GENOMIC DNA]</scope>
    <source>
        <strain evidence="9 10">2011B</strain>
    </source>
</reference>
<keyword evidence="6" id="KW-0046">Antibiotic resistance</keyword>
<protein>
    <submittedName>
        <fullName evidence="9">ABC transporter permease</fullName>
    </submittedName>
</protein>
<evidence type="ECO:0000256" key="6">
    <source>
        <dbReference type="ARBA" id="ARBA00023251"/>
    </source>
</evidence>
<dbReference type="GO" id="GO:0140359">
    <property type="term" value="F:ABC-type transporter activity"/>
    <property type="evidence" value="ECO:0007669"/>
    <property type="project" value="InterPro"/>
</dbReference>
<keyword evidence="4 7" id="KW-1133">Transmembrane helix</keyword>
<sequence length="252" mass="27099">MSWHRTWLFARRTMKEIMRDPVNLFFGLAFPVLLLWALSLIYKQVGQIPGAATISGDELAAAISAYAPVFVSLFSGMLIAKDRTSSFLTRLFASPMTAADFTLGYSLPMLVVALAQSLVTFLFAGLFGHPIGVRMLLGAIVVLPTALMYTAIGLLCGTLMSDKAVGGVCGAMLTTIAFILAGVTVPIQIMGPTFQDIAKALPFYNAAQSAVAAVGGDYGRIWPHVWIVTAYAVGFWLAAVIVFGLRKRNVNR</sequence>
<keyword evidence="5 7" id="KW-0472">Membrane</keyword>
<feature type="transmembrane region" description="Helical" evidence="7">
    <location>
        <begin position="168"/>
        <end position="189"/>
    </location>
</feature>
<accession>A0A315S0C4</accession>
<dbReference type="PIRSF" id="PIRSF006648">
    <property type="entry name" value="DrrB"/>
    <property type="match status" value="1"/>
</dbReference>
<dbReference type="Pfam" id="PF01061">
    <property type="entry name" value="ABC2_membrane"/>
    <property type="match status" value="1"/>
</dbReference>
<dbReference type="GeneID" id="29696139"/>
<evidence type="ECO:0000256" key="7">
    <source>
        <dbReference type="SAM" id="Phobius"/>
    </source>
</evidence>
<dbReference type="GO" id="GO:0043190">
    <property type="term" value="C:ATP-binding cassette (ABC) transporter complex"/>
    <property type="evidence" value="ECO:0007669"/>
    <property type="project" value="InterPro"/>
</dbReference>
<keyword evidence="3 7" id="KW-0812">Transmembrane</keyword>
<evidence type="ECO:0000259" key="8">
    <source>
        <dbReference type="Pfam" id="PF01061"/>
    </source>
</evidence>
<dbReference type="OMA" id="CGLFTPR"/>
<evidence type="ECO:0000256" key="2">
    <source>
        <dbReference type="ARBA" id="ARBA00022475"/>
    </source>
</evidence>
<feature type="transmembrane region" description="Helical" evidence="7">
    <location>
        <begin position="133"/>
        <end position="156"/>
    </location>
</feature>
<organism evidence="9 10">
    <name type="scientific">Bifidobacterium animalis subsp. lactis</name>
    <name type="common">Bifidobacterium lactis</name>
    <dbReference type="NCBI Taxonomy" id="302911"/>
    <lineage>
        <taxon>Bacteria</taxon>
        <taxon>Bacillati</taxon>
        <taxon>Actinomycetota</taxon>
        <taxon>Actinomycetes</taxon>
        <taxon>Bifidobacteriales</taxon>
        <taxon>Bifidobacteriaceae</taxon>
        <taxon>Bifidobacterium</taxon>
    </lineage>
</organism>
<dbReference type="EMBL" id="RSCO01000021">
    <property type="protein sequence ID" value="RYM95211.1"/>
    <property type="molecule type" value="Genomic_DNA"/>
</dbReference>
<comment type="subcellular location">
    <subcellularLocation>
        <location evidence="1">Cell membrane</location>
        <topology evidence="1">Multi-pass membrane protein</topology>
    </subcellularLocation>
</comment>
<evidence type="ECO:0000256" key="3">
    <source>
        <dbReference type="ARBA" id="ARBA00022692"/>
    </source>
</evidence>
<dbReference type="InterPro" id="IPR013525">
    <property type="entry name" value="ABC2_TM"/>
</dbReference>
<feature type="transmembrane region" description="Helical" evidence="7">
    <location>
        <begin position="59"/>
        <end position="80"/>
    </location>
</feature>